<protein>
    <recommendedName>
        <fullName evidence="2">HTH cro/C1-type domain-containing protein</fullName>
    </recommendedName>
</protein>
<dbReference type="GO" id="GO:0003677">
    <property type="term" value="F:DNA binding"/>
    <property type="evidence" value="ECO:0007669"/>
    <property type="project" value="InterPro"/>
</dbReference>
<dbReference type="CDD" id="cd00093">
    <property type="entry name" value="HTH_XRE"/>
    <property type="match status" value="1"/>
</dbReference>
<dbReference type="InterPro" id="IPR010982">
    <property type="entry name" value="Lambda_DNA-bd_dom_sf"/>
</dbReference>
<dbReference type="SUPFAM" id="SSF47413">
    <property type="entry name" value="lambda repressor-like DNA-binding domains"/>
    <property type="match status" value="1"/>
</dbReference>
<sequence>MKKEKQIVELLGIKQEDMAMLLQVTRSNWAMYLSGKRDLPVAAKLKLSEMLAFSRQFDGRDQHNFEHIETQKVKTKKFLEKQLSTNKHKQLVTSKRLESHQKKYEAALITLQLAEFLAAKEEQTVLQVIRNNAKNDITKNGLDVQEPYVLKLWVLQQEELKLNVRLLSYEL</sequence>
<name>A0AAT9H7K2_9FLAO</name>
<organism evidence="1">
    <name type="scientific">Flavobacterium sp. CFS9</name>
    <dbReference type="NCBI Taxonomy" id="3143118"/>
    <lineage>
        <taxon>Bacteria</taxon>
        <taxon>Pseudomonadati</taxon>
        <taxon>Bacteroidota</taxon>
        <taxon>Flavobacteriia</taxon>
        <taxon>Flavobacteriales</taxon>
        <taxon>Flavobacteriaceae</taxon>
        <taxon>Flavobacterium</taxon>
    </lineage>
</organism>
<evidence type="ECO:0008006" key="2">
    <source>
        <dbReference type="Google" id="ProtNLM"/>
    </source>
</evidence>
<gene>
    <name evidence="1" type="ORF">CFS9_40080</name>
</gene>
<dbReference type="InterPro" id="IPR001387">
    <property type="entry name" value="Cro/C1-type_HTH"/>
</dbReference>
<dbReference type="RefSeq" id="WP_369616364.1">
    <property type="nucleotide sequence ID" value="NZ_AP031573.1"/>
</dbReference>
<proteinExistence type="predicted"/>
<dbReference type="EMBL" id="AP031573">
    <property type="protein sequence ID" value="BFM45367.1"/>
    <property type="molecule type" value="Genomic_DNA"/>
</dbReference>
<evidence type="ECO:0000313" key="1">
    <source>
        <dbReference type="EMBL" id="BFM45367.1"/>
    </source>
</evidence>
<dbReference type="AlphaFoldDB" id="A0AAT9H7K2"/>
<accession>A0AAT9H7K2</accession>
<reference evidence="1" key="1">
    <citation type="submission" date="2024-05" db="EMBL/GenBank/DDBJ databases">
        <title>Whole-Genome Sequence of CFS9, a Potential Fish Probiotic Isolated from the Body Surface of Silurus asotus.</title>
        <authorList>
            <person name="Kojima M."/>
            <person name="Tobioka K."/>
            <person name="Yokota K."/>
            <person name="Nakatani H."/>
            <person name="Hori K."/>
            <person name="Tamaru Y."/>
            <person name="Okazaki F."/>
        </authorList>
    </citation>
    <scope>NUCLEOTIDE SEQUENCE</scope>
    <source>
        <strain evidence="1">CFS9</strain>
    </source>
</reference>